<gene>
    <name evidence="2" type="ORF">B0T14DRAFT_82976</name>
</gene>
<feature type="chain" id="PRO_5041356533" description="Secreted protein" evidence="1">
    <location>
        <begin position="24"/>
        <end position="176"/>
    </location>
</feature>
<dbReference type="AlphaFoldDB" id="A0AA39XHP0"/>
<evidence type="ECO:0000256" key="1">
    <source>
        <dbReference type="SAM" id="SignalP"/>
    </source>
</evidence>
<evidence type="ECO:0008006" key="4">
    <source>
        <dbReference type="Google" id="ProtNLM"/>
    </source>
</evidence>
<dbReference type="Proteomes" id="UP001175000">
    <property type="component" value="Unassembled WGS sequence"/>
</dbReference>
<feature type="signal peptide" evidence="1">
    <location>
        <begin position="1"/>
        <end position="23"/>
    </location>
</feature>
<protein>
    <recommendedName>
        <fullName evidence="4">Secreted protein</fullName>
    </recommendedName>
</protein>
<organism evidence="2 3">
    <name type="scientific">Immersiella caudata</name>
    <dbReference type="NCBI Taxonomy" id="314043"/>
    <lineage>
        <taxon>Eukaryota</taxon>
        <taxon>Fungi</taxon>
        <taxon>Dikarya</taxon>
        <taxon>Ascomycota</taxon>
        <taxon>Pezizomycotina</taxon>
        <taxon>Sordariomycetes</taxon>
        <taxon>Sordariomycetidae</taxon>
        <taxon>Sordariales</taxon>
        <taxon>Lasiosphaeriaceae</taxon>
        <taxon>Immersiella</taxon>
    </lineage>
</organism>
<keyword evidence="3" id="KW-1185">Reference proteome</keyword>
<reference evidence="2" key="1">
    <citation type="submission" date="2023-06" db="EMBL/GenBank/DDBJ databases">
        <title>Genome-scale phylogeny and comparative genomics of the fungal order Sordariales.</title>
        <authorList>
            <consortium name="Lawrence Berkeley National Laboratory"/>
            <person name="Hensen N."/>
            <person name="Bonometti L."/>
            <person name="Westerberg I."/>
            <person name="Brannstrom I.O."/>
            <person name="Guillou S."/>
            <person name="Cros-Aarteil S."/>
            <person name="Calhoun S."/>
            <person name="Haridas S."/>
            <person name="Kuo A."/>
            <person name="Mondo S."/>
            <person name="Pangilinan J."/>
            <person name="Riley R."/>
            <person name="Labutti K."/>
            <person name="Andreopoulos B."/>
            <person name="Lipzen A."/>
            <person name="Chen C."/>
            <person name="Yanf M."/>
            <person name="Daum C."/>
            <person name="Ng V."/>
            <person name="Clum A."/>
            <person name="Steindorff A."/>
            <person name="Ohm R."/>
            <person name="Martin F."/>
            <person name="Silar P."/>
            <person name="Natvig D."/>
            <person name="Lalanne C."/>
            <person name="Gautier V."/>
            <person name="Ament-Velasquez S.L."/>
            <person name="Kruys A."/>
            <person name="Hutchinson M.I."/>
            <person name="Powell A.J."/>
            <person name="Barry K."/>
            <person name="Miller A.N."/>
            <person name="Grigoriev I.V."/>
            <person name="Debuchy R."/>
            <person name="Gladieux P."/>
            <person name="Thoren M.H."/>
            <person name="Johannesson H."/>
        </authorList>
    </citation>
    <scope>NUCLEOTIDE SEQUENCE</scope>
    <source>
        <strain evidence="2">CBS 606.72</strain>
    </source>
</reference>
<name>A0AA39XHP0_9PEZI</name>
<dbReference type="EMBL" id="JAULSU010000001">
    <property type="protein sequence ID" value="KAK0633821.1"/>
    <property type="molecule type" value="Genomic_DNA"/>
</dbReference>
<keyword evidence="1" id="KW-0732">Signal</keyword>
<comment type="caution">
    <text evidence="2">The sequence shown here is derived from an EMBL/GenBank/DDBJ whole genome shotgun (WGS) entry which is preliminary data.</text>
</comment>
<evidence type="ECO:0000313" key="2">
    <source>
        <dbReference type="EMBL" id="KAK0633821.1"/>
    </source>
</evidence>
<accession>A0AA39XHP0</accession>
<proteinExistence type="predicted"/>
<sequence>MKQMAQKPDLVTWLLLLLHTVMMTVQEVGYSSLCGIARHENRQKHLVFFPSVTFVRHPRFLGTGHDLTGTPHHAPRGWSRVRYTEGIQKVSNLLTPRFVGLSCLHRLVGPSSGTIQGGRLKIGPAALLESQLEERTCIKAPNSDAQYYHYQQLDTASLAVEGSGEISGVKGETRRH</sequence>
<evidence type="ECO:0000313" key="3">
    <source>
        <dbReference type="Proteomes" id="UP001175000"/>
    </source>
</evidence>